<evidence type="ECO:0000313" key="2">
    <source>
        <dbReference type="WBParaSite" id="ES5_v2.g26131.t1"/>
    </source>
</evidence>
<accession>A0AC34G9B9</accession>
<reference evidence="2" key="1">
    <citation type="submission" date="2022-11" db="UniProtKB">
        <authorList>
            <consortium name="WormBaseParasite"/>
        </authorList>
    </citation>
    <scope>IDENTIFICATION</scope>
</reference>
<sequence>MAEVEQKKEDVDAAAAATAAAVAVEDGKSEQEEEFQADGERVQKAVDFILLQKEIGVWKIEKIIGAGANGVVARVRHNGTQQICVMKVAISSASFHSLIWESEVMGRIMRAPGEDRTQHLVRRKGAGTTKGPEGEALPYVVMENLPGNPVSIIGCCVGEELISKPENLGLYKKEILILYDLGMARSFTEQYGNLREPRSNIGMRGTDEWASLSAEVGKDQGPVDDLWGWFYVMVEWVNCTSKSPLAWAAFDDRSEIRHLMKSNNFQSRLVLRGCPKEFFKIQ</sequence>
<protein>
    <submittedName>
        <fullName evidence="2">Protein kinase domain-containing protein</fullName>
    </submittedName>
</protein>
<name>A0AC34G9B9_9BILA</name>
<organism evidence="1 2">
    <name type="scientific">Panagrolaimus sp. ES5</name>
    <dbReference type="NCBI Taxonomy" id="591445"/>
    <lineage>
        <taxon>Eukaryota</taxon>
        <taxon>Metazoa</taxon>
        <taxon>Ecdysozoa</taxon>
        <taxon>Nematoda</taxon>
        <taxon>Chromadorea</taxon>
        <taxon>Rhabditida</taxon>
        <taxon>Tylenchina</taxon>
        <taxon>Panagrolaimomorpha</taxon>
        <taxon>Panagrolaimoidea</taxon>
        <taxon>Panagrolaimidae</taxon>
        <taxon>Panagrolaimus</taxon>
    </lineage>
</organism>
<proteinExistence type="predicted"/>
<evidence type="ECO:0000313" key="1">
    <source>
        <dbReference type="Proteomes" id="UP000887579"/>
    </source>
</evidence>
<dbReference type="Proteomes" id="UP000887579">
    <property type="component" value="Unplaced"/>
</dbReference>
<dbReference type="WBParaSite" id="ES5_v2.g26131.t1">
    <property type="protein sequence ID" value="ES5_v2.g26131.t1"/>
    <property type="gene ID" value="ES5_v2.g26131"/>
</dbReference>